<dbReference type="AlphaFoldDB" id="A0A8H7W1Y2"/>
<evidence type="ECO:0000313" key="2">
    <source>
        <dbReference type="Proteomes" id="UP000664132"/>
    </source>
</evidence>
<sequence length="156" mass="18223">MADLSTVFEIYQRLSSLYAKLEEGQLKDAWKDISDIVEYLTELAEIVASIDECDRRTKALAERIKNDSDAQRLTQAEVNKLCAYMAAVYHIDEAFIAMMEEWKRESEEQGLGWKEYVVALFHSVQRVNTRRKACEMLEEVERGLQDMKELYEDIQV</sequence>
<proteinExistence type="predicted"/>
<keyword evidence="2" id="KW-1185">Reference proteome</keyword>
<dbReference type="EMBL" id="JAFJYH010000280">
    <property type="protein sequence ID" value="KAG4414130.1"/>
    <property type="molecule type" value="Genomic_DNA"/>
</dbReference>
<organism evidence="1 2">
    <name type="scientific">Cadophora malorum</name>
    <dbReference type="NCBI Taxonomy" id="108018"/>
    <lineage>
        <taxon>Eukaryota</taxon>
        <taxon>Fungi</taxon>
        <taxon>Dikarya</taxon>
        <taxon>Ascomycota</taxon>
        <taxon>Pezizomycotina</taxon>
        <taxon>Leotiomycetes</taxon>
        <taxon>Helotiales</taxon>
        <taxon>Ploettnerulaceae</taxon>
        <taxon>Cadophora</taxon>
    </lineage>
</organism>
<comment type="caution">
    <text evidence="1">The sequence shown here is derived from an EMBL/GenBank/DDBJ whole genome shotgun (WGS) entry which is preliminary data.</text>
</comment>
<accession>A0A8H7W1Y2</accession>
<gene>
    <name evidence="1" type="ORF">IFR04_012736</name>
</gene>
<dbReference type="Proteomes" id="UP000664132">
    <property type="component" value="Unassembled WGS sequence"/>
</dbReference>
<name>A0A8H7W1Y2_9HELO</name>
<evidence type="ECO:0000313" key="1">
    <source>
        <dbReference type="EMBL" id="KAG4414130.1"/>
    </source>
</evidence>
<reference evidence="1" key="1">
    <citation type="submission" date="2021-02" db="EMBL/GenBank/DDBJ databases">
        <title>Genome sequence Cadophora malorum strain M34.</title>
        <authorList>
            <person name="Stefanovic E."/>
            <person name="Vu D."/>
            <person name="Scully C."/>
            <person name="Dijksterhuis J."/>
            <person name="Roader J."/>
            <person name="Houbraken J."/>
        </authorList>
    </citation>
    <scope>NUCLEOTIDE SEQUENCE</scope>
    <source>
        <strain evidence="1">M34</strain>
    </source>
</reference>
<protein>
    <submittedName>
        <fullName evidence="1">Uncharacterized protein</fullName>
    </submittedName>
</protein>